<organism evidence="1 2">
    <name type="scientific">Mucilaginibacter pedocola</name>
    <dbReference type="NCBI Taxonomy" id="1792845"/>
    <lineage>
        <taxon>Bacteria</taxon>
        <taxon>Pseudomonadati</taxon>
        <taxon>Bacteroidota</taxon>
        <taxon>Sphingobacteriia</taxon>
        <taxon>Sphingobacteriales</taxon>
        <taxon>Sphingobacteriaceae</taxon>
        <taxon>Mucilaginibacter</taxon>
    </lineage>
</organism>
<dbReference type="Pfam" id="PF16412">
    <property type="entry name" value="DUF5020"/>
    <property type="match status" value="1"/>
</dbReference>
<proteinExistence type="predicted"/>
<dbReference type="AlphaFoldDB" id="A0A1S9PM76"/>
<dbReference type="EMBL" id="MBTF01000001">
    <property type="protein sequence ID" value="OOQ62041.1"/>
    <property type="molecule type" value="Genomic_DNA"/>
</dbReference>
<accession>A0A1S9PM76</accession>
<dbReference type="Proteomes" id="UP000189739">
    <property type="component" value="Unassembled WGS sequence"/>
</dbReference>
<name>A0A1S9PM76_9SPHI</name>
<gene>
    <name evidence="1" type="ORF">BC343_03035</name>
</gene>
<protein>
    <recommendedName>
        <fullName evidence="3">DUF5020 domain-containing protein</fullName>
    </recommendedName>
</protein>
<sequence>MFFLFITIVLANRANAQQLQLHYDVRHSLNPGRYSKNYPTLYFEYFKQPDSGRAFVKPGSFLLKLQADMLGKNGNMGKYYMQVSQEVRFWKPKIYINLQYSGGLGITEPRQYSYYINNTFCIGLSYPFKLGNAFLSSVLNYRYTPYIKPSKDFLYTLYFYRGFLNYRAELAGSLSGWTENKNHGDDATAGLQGKRFSVFAKPQFWYRLSGGLYAGSKLNIYYHVNTPDNVVEAYPTIAMKIKL</sequence>
<evidence type="ECO:0008006" key="3">
    <source>
        <dbReference type="Google" id="ProtNLM"/>
    </source>
</evidence>
<reference evidence="1 2" key="1">
    <citation type="submission" date="2016-07" db="EMBL/GenBank/DDBJ databases">
        <title>Genomic analysis of zinc-resistant bacterium Mucilaginibacter pedocola TBZ30.</title>
        <authorList>
            <person name="Huang J."/>
            <person name="Tang J."/>
        </authorList>
    </citation>
    <scope>NUCLEOTIDE SEQUENCE [LARGE SCALE GENOMIC DNA]</scope>
    <source>
        <strain evidence="1 2">TBZ30</strain>
    </source>
</reference>
<evidence type="ECO:0000313" key="1">
    <source>
        <dbReference type="EMBL" id="OOQ62041.1"/>
    </source>
</evidence>
<keyword evidence="2" id="KW-1185">Reference proteome</keyword>
<evidence type="ECO:0000313" key="2">
    <source>
        <dbReference type="Proteomes" id="UP000189739"/>
    </source>
</evidence>
<comment type="caution">
    <text evidence="1">The sequence shown here is derived from an EMBL/GenBank/DDBJ whole genome shotgun (WGS) entry which is preliminary data.</text>
</comment>
<dbReference type="STRING" id="1792845.BC343_03035"/>